<dbReference type="AlphaFoldDB" id="J9FDA1"/>
<keyword evidence="2 5" id="KW-0812">Transmembrane</keyword>
<reference evidence="6" key="1">
    <citation type="journal article" date="2012" name="PLoS ONE">
        <title>Gene sets for utilization of primary and secondary nutrition supplies in the distal gut of endangered iberian lynx.</title>
        <authorList>
            <person name="Alcaide M."/>
            <person name="Messina E."/>
            <person name="Richter M."/>
            <person name="Bargiela R."/>
            <person name="Peplies J."/>
            <person name="Huws S.A."/>
            <person name="Newbold C.J."/>
            <person name="Golyshin P.N."/>
            <person name="Simon M.A."/>
            <person name="Lopez G."/>
            <person name="Yakimov M.M."/>
            <person name="Ferrer M."/>
        </authorList>
    </citation>
    <scope>NUCLEOTIDE SEQUENCE</scope>
</reference>
<evidence type="ECO:0000256" key="3">
    <source>
        <dbReference type="ARBA" id="ARBA00022989"/>
    </source>
</evidence>
<proteinExistence type="predicted"/>
<evidence type="ECO:0000256" key="4">
    <source>
        <dbReference type="ARBA" id="ARBA00023136"/>
    </source>
</evidence>
<keyword evidence="3 5" id="KW-1133">Transmembrane helix</keyword>
<evidence type="ECO:0000256" key="2">
    <source>
        <dbReference type="ARBA" id="ARBA00022692"/>
    </source>
</evidence>
<dbReference type="SUPFAM" id="SSF161098">
    <property type="entry name" value="MetI-like"/>
    <property type="match status" value="1"/>
</dbReference>
<comment type="caution">
    <text evidence="6">The sequence shown here is derived from an EMBL/GenBank/DDBJ whole genome shotgun (WGS) entry which is preliminary data.</text>
</comment>
<accession>J9FDA1</accession>
<gene>
    <name evidence="6" type="ORF">EVA_19003</name>
</gene>
<protein>
    <recommendedName>
        <fullName evidence="7">Amino acid ABC transporter permease</fullName>
    </recommendedName>
</protein>
<dbReference type="GO" id="GO:0016020">
    <property type="term" value="C:membrane"/>
    <property type="evidence" value="ECO:0007669"/>
    <property type="project" value="UniProtKB-SubCell"/>
</dbReference>
<keyword evidence="4 5" id="KW-0472">Membrane</keyword>
<dbReference type="InterPro" id="IPR035906">
    <property type="entry name" value="MetI-like_sf"/>
</dbReference>
<dbReference type="EMBL" id="AMCI01007285">
    <property type="protein sequence ID" value="EJW92891.1"/>
    <property type="molecule type" value="Genomic_DNA"/>
</dbReference>
<organism evidence="6">
    <name type="scientific">gut metagenome</name>
    <dbReference type="NCBI Taxonomy" id="749906"/>
    <lineage>
        <taxon>unclassified sequences</taxon>
        <taxon>metagenomes</taxon>
        <taxon>organismal metagenomes</taxon>
    </lineage>
</organism>
<dbReference type="Gene3D" id="1.10.3720.10">
    <property type="entry name" value="MetI-like"/>
    <property type="match status" value="1"/>
</dbReference>
<evidence type="ECO:0000313" key="6">
    <source>
        <dbReference type="EMBL" id="EJW92891.1"/>
    </source>
</evidence>
<evidence type="ECO:0000256" key="5">
    <source>
        <dbReference type="SAM" id="Phobius"/>
    </source>
</evidence>
<name>J9FDA1_9ZZZZ</name>
<evidence type="ECO:0000256" key="1">
    <source>
        <dbReference type="ARBA" id="ARBA00004141"/>
    </source>
</evidence>
<evidence type="ECO:0008006" key="7">
    <source>
        <dbReference type="Google" id="ProtNLM"/>
    </source>
</evidence>
<sequence>MTFFEPLFNYIGTIGKLLSRYWPLFMEGTRNTLILALFTVVLGSLLGVVLAVMRMGNIPPLRWFANIYI</sequence>
<feature type="non-terminal residue" evidence="6">
    <location>
        <position position="69"/>
    </location>
</feature>
<comment type="subcellular location">
    <subcellularLocation>
        <location evidence="1">Membrane</location>
        <topology evidence="1">Multi-pass membrane protein</topology>
    </subcellularLocation>
</comment>
<feature type="transmembrane region" description="Helical" evidence="5">
    <location>
        <begin position="33"/>
        <end position="53"/>
    </location>
</feature>